<organism evidence="2 3">
    <name type="scientific">Durio zibethinus</name>
    <name type="common">Durian</name>
    <dbReference type="NCBI Taxonomy" id="66656"/>
    <lineage>
        <taxon>Eukaryota</taxon>
        <taxon>Viridiplantae</taxon>
        <taxon>Streptophyta</taxon>
        <taxon>Embryophyta</taxon>
        <taxon>Tracheophyta</taxon>
        <taxon>Spermatophyta</taxon>
        <taxon>Magnoliopsida</taxon>
        <taxon>eudicotyledons</taxon>
        <taxon>Gunneridae</taxon>
        <taxon>Pentapetalae</taxon>
        <taxon>rosids</taxon>
        <taxon>malvids</taxon>
        <taxon>Malvales</taxon>
        <taxon>Malvaceae</taxon>
        <taxon>Helicteroideae</taxon>
        <taxon>Durio</taxon>
    </lineage>
</organism>
<dbReference type="Gene3D" id="3.20.20.120">
    <property type="entry name" value="Enolase-like C-terminal domain"/>
    <property type="match status" value="1"/>
</dbReference>
<dbReference type="SUPFAM" id="SSF51604">
    <property type="entry name" value="Enolase C-terminal domain-like"/>
    <property type="match status" value="1"/>
</dbReference>
<protein>
    <submittedName>
        <fullName evidence="3">L-Ala-D/L-amino acid epimerase-like isoform X2</fullName>
    </submittedName>
</protein>
<dbReference type="RefSeq" id="XP_022737024.1">
    <property type="nucleotide sequence ID" value="XM_022881289.1"/>
</dbReference>
<reference evidence="3" key="1">
    <citation type="submission" date="2025-08" db="UniProtKB">
        <authorList>
            <consortium name="RefSeq"/>
        </authorList>
    </citation>
    <scope>IDENTIFICATION</scope>
    <source>
        <tissue evidence="3">Fruit stalk</tissue>
    </source>
</reference>
<dbReference type="SUPFAM" id="SSF54826">
    <property type="entry name" value="Enolase N-terminal domain-like"/>
    <property type="match status" value="1"/>
</dbReference>
<dbReference type="InterPro" id="IPR029017">
    <property type="entry name" value="Enolase-like_N"/>
</dbReference>
<dbReference type="GO" id="GO:0046872">
    <property type="term" value="F:metal ion binding"/>
    <property type="evidence" value="ECO:0007669"/>
    <property type="project" value="UniProtKB-KW"/>
</dbReference>
<evidence type="ECO:0000313" key="2">
    <source>
        <dbReference type="Proteomes" id="UP000515121"/>
    </source>
</evidence>
<evidence type="ECO:0000256" key="1">
    <source>
        <dbReference type="ARBA" id="ARBA00022723"/>
    </source>
</evidence>
<evidence type="ECO:0000313" key="3">
    <source>
        <dbReference type="RefSeq" id="XP_022737024.1"/>
    </source>
</evidence>
<dbReference type="InterPro" id="IPR036849">
    <property type="entry name" value="Enolase-like_C_sf"/>
</dbReference>
<dbReference type="Proteomes" id="UP000515121">
    <property type="component" value="Unplaced"/>
</dbReference>
<name>A0A6P5Y959_DURZI</name>
<dbReference type="AlphaFoldDB" id="A0A6P5Y959"/>
<accession>A0A6P5Y959</accession>
<keyword evidence="1" id="KW-0479">Metal-binding</keyword>
<dbReference type="Gene3D" id="3.30.390.10">
    <property type="entry name" value="Enolase-like, N-terminal domain"/>
    <property type="match status" value="1"/>
</dbReference>
<keyword evidence="2" id="KW-1185">Reference proteome</keyword>
<gene>
    <name evidence="3" type="primary">LOC111289925</name>
</gene>
<sequence length="206" mass="21999">MFSTGSLSFFPKSPLKPSKPHKLLKLQPSICNLYVKNSMDVPPTASATNAGFKNLMESFTVEVQKADNRPLNVPLIASFTIASSRLDKVENVVIGIELKNGCVGWGEAPILPFVAAEDQPTAMAKAKEACEMLMTCSFMTLGSALGEIGDVLPGNQFASIPIVSPAEAAALASKYQKQGFKTLKVKVGKNLKADIEVLQVKRAALS</sequence>
<dbReference type="PANTHER" id="PTHR48073:SF2">
    <property type="entry name" value="O-SUCCINYLBENZOATE SYNTHASE"/>
    <property type="match status" value="1"/>
</dbReference>
<dbReference type="PANTHER" id="PTHR48073">
    <property type="entry name" value="O-SUCCINYLBENZOATE SYNTHASE-RELATED"/>
    <property type="match status" value="1"/>
</dbReference>
<proteinExistence type="predicted"/>
<dbReference type="GeneID" id="111289925"/>